<feature type="signal peptide" evidence="1">
    <location>
        <begin position="1"/>
        <end position="33"/>
    </location>
</feature>
<name>A0A147GU66_9BURK</name>
<comment type="caution">
    <text evidence="2">The sequence shown here is derived from an EMBL/GenBank/DDBJ whole genome shotgun (WGS) entry which is preliminary data.</text>
</comment>
<dbReference type="RefSeq" id="WP_058642333.1">
    <property type="nucleotide sequence ID" value="NZ_LDSL01000072.1"/>
</dbReference>
<evidence type="ECO:0000313" key="2">
    <source>
        <dbReference type="EMBL" id="KTT21205.1"/>
    </source>
</evidence>
<dbReference type="OrthoDB" id="8926484at2"/>
<dbReference type="Gene3D" id="2.60.40.1120">
    <property type="entry name" value="Carboxypeptidase-like, regulatory domain"/>
    <property type="match status" value="1"/>
</dbReference>
<keyword evidence="1" id="KW-0732">Signal</keyword>
<keyword evidence="3" id="KW-1185">Reference proteome</keyword>
<feature type="chain" id="PRO_5007546648" description="Carboxypeptidase family protein" evidence="1">
    <location>
        <begin position="34"/>
        <end position="159"/>
    </location>
</feature>
<proteinExistence type="predicted"/>
<dbReference type="AlphaFoldDB" id="A0A147GU66"/>
<gene>
    <name evidence="2" type="ORF">NS331_12590</name>
</gene>
<evidence type="ECO:0000313" key="3">
    <source>
        <dbReference type="Proteomes" id="UP000072741"/>
    </source>
</evidence>
<accession>A0A147GU66</accession>
<evidence type="ECO:0000256" key="1">
    <source>
        <dbReference type="SAM" id="SignalP"/>
    </source>
</evidence>
<protein>
    <recommendedName>
        <fullName evidence="4">Carboxypeptidase family protein</fullName>
    </recommendedName>
</protein>
<dbReference type="EMBL" id="LDSL01000072">
    <property type="protein sequence ID" value="KTT21205.1"/>
    <property type="molecule type" value="Genomic_DNA"/>
</dbReference>
<reference evidence="2 3" key="1">
    <citation type="journal article" date="2016" name="Front. Microbiol.">
        <title>Genomic Resource of Rice Seed Associated Bacteria.</title>
        <authorList>
            <person name="Midha S."/>
            <person name="Bansal K."/>
            <person name="Sharma S."/>
            <person name="Kumar N."/>
            <person name="Patil P.P."/>
            <person name="Chaudhry V."/>
            <person name="Patil P.B."/>
        </authorList>
    </citation>
    <scope>NUCLEOTIDE SEQUENCE [LARGE SCALE GENOMIC DNA]</scope>
    <source>
        <strain evidence="2 3">NS331</strain>
    </source>
</reference>
<evidence type="ECO:0008006" key="4">
    <source>
        <dbReference type="Google" id="ProtNLM"/>
    </source>
</evidence>
<organism evidence="2 3">
    <name type="scientific">Pseudacidovorax intermedius</name>
    <dbReference type="NCBI Taxonomy" id="433924"/>
    <lineage>
        <taxon>Bacteria</taxon>
        <taxon>Pseudomonadati</taxon>
        <taxon>Pseudomonadota</taxon>
        <taxon>Betaproteobacteria</taxon>
        <taxon>Burkholderiales</taxon>
        <taxon>Comamonadaceae</taxon>
        <taxon>Pseudacidovorax</taxon>
    </lineage>
</organism>
<dbReference type="Proteomes" id="UP000072741">
    <property type="component" value="Unassembled WGS sequence"/>
</dbReference>
<sequence>MTTLRHSIAQRTARPFAVALLLGMGALTGAAHAGTLPPVRTAPTGVEYISGGVGSDEAHAMEQVTPKWPASFEFAVKSGDKADFAANVHVTVQDARTGATVLHNVKADGPFMAAKLAPGVYRVTASLDGKALQRQIDVGAKGPAHAVFVWPAGTDMASN</sequence>